<protein>
    <submittedName>
        <fullName evidence="2">Uncharacterized protein</fullName>
    </submittedName>
</protein>
<evidence type="ECO:0000313" key="1">
    <source>
        <dbReference type="Proteomes" id="UP000887565"/>
    </source>
</evidence>
<reference evidence="2" key="1">
    <citation type="submission" date="2022-11" db="UniProtKB">
        <authorList>
            <consortium name="WormBaseParasite"/>
        </authorList>
    </citation>
    <scope>IDENTIFICATION</scope>
</reference>
<accession>A0A915KHF0</accession>
<sequence>MTTAKTTSSLTPLSKNLLYSQYNIDWDKGEEYREKAALVKTTSMRDISQIEREGEDDESKMIPPRIIPTWYKIPKKHEVDASTPVSTESMTPVLEVKKDRLCDKHGEPIRDVRAYQFSLFRR</sequence>
<name>A0A915KHF0_ROMCU</name>
<organism evidence="1 2">
    <name type="scientific">Romanomermis culicivorax</name>
    <name type="common">Nematode worm</name>
    <dbReference type="NCBI Taxonomy" id="13658"/>
    <lineage>
        <taxon>Eukaryota</taxon>
        <taxon>Metazoa</taxon>
        <taxon>Ecdysozoa</taxon>
        <taxon>Nematoda</taxon>
        <taxon>Enoplea</taxon>
        <taxon>Dorylaimia</taxon>
        <taxon>Mermithida</taxon>
        <taxon>Mermithoidea</taxon>
        <taxon>Mermithidae</taxon>
        <taxon>Romanomermis</taxon>
    </lineage>
</organism>
<dbReference type="AlphaFoldDB" id="A0A915KHF0"/>
<dbReference type="Proteomes" id="UP000887565">
    <property type="component" value="Unplaced"/>
</dbReference>
<keyword evidence="1" id="KW-1185">Reference proteome</keyword>
<evidence type="ECO:0000313" key="2">
    <source>
        <dbReference type="WBParaSite" id="nRc.2.0.1.t37815-RA"/>
    </source>
</evidence>
<proteinExistence type="predicted"/>
<dbReference type="WBParaSite" id="nRc.2.0.1.t37815-RA">
    <property type="protein sequence ID" value="nRc.2.0.1.t37815-RA"/>
    <property type="gene ID" value="nRc.2.0.1.g37815"/>
</dbReference>